<proteinExistence type="predicted"/>
<reference evidence="4" key="1">
    <citation type="journal article" date="2019" name="Int. J. Syst. Evol. Microbiol.">
        <title>The Global Catalogue of Microorganisms (GCM) 10K type strain sequencing project: providing services to taxonomists for standard genome sequencing and annotation.</title>
        <authorList>
            <consortium name="The Broad Institute Genomics Platform"/>
            <consortium name="The Broad Institute Genome Sequencing Center for Infectious Disease"/>
            <person name="Wu L."/>
            <person name="Ma J."/>
        </authorList>
    </citation>
    <scope>NUCLEOTIDE SEQUENCE [LARGE SCALE GENOMIC DNA]</scope>
    <source>
        <strain evidence="4">CGMCC 4.7645</strain>
    </source>
</reference>
<feature type="compositionally biased region" description="Low complexity" evidence="1">
    <location>
        <begin position="78"/>
        <end position="87"/>
    </location>
</feature>
<evidence type="ECO:0000256" key="1">
    <source>
        <dbReference type="SAM" id="MobiDB-lite"/>
    </source>
</evidence>
<evidence type="ECO:0000256" key="2">
    <source>
        <dbReference type="SAM" id="SignalP"/>
    </source>
</evidence>
<feature type="signal peptide" evidence="2">
    <location>
        <begin position="1"/>
        <end position="20"/>
    </location>
</feature>
<feature type="chain" id="PRO_5046047746" evidence="2">
    <location>
        <begin position="21"/>
        <end position="377"/>
    </location>
</feature>
<feature type="compositionally biased region" description="Polar residues" evidence="1">
    <location>
        <begin position="214"/>
        <end position="225"/>
    </location>
</feature>
<feature type="region of interest" description="Disordered" evidence="1">
    <location>
        <begin position="78"/>
        <end position="108"/>
    </location>
</feature>
<feature type="compositionally biased region" description="Polar residues" evidence="1">
    <location>
        <begin position="360"/>
        <end position="377"/>
    </location>
</feature>
<gene>
    <name evidence="3" type="ORF">ACFSXZ_13130</name>
</gene>
<evidence type="ECO:0000313" key="4">
    <source>
        <dbReference type="Proteomes" id="UP001597417"/>
    </source>
</evidence>
<evidence type="ECO:0000313" key="3">
    <source>
        <dbReference type="EMBL" id="MFD2417266.1"/>
    </source>
</evidence>
<organism evidence="3 4">
    <name type="scientific">Amycolatopsis pigmentata</name>
    <dbReference type="NCBI Taxonomy" id="450801"/>
    <lineage>
        <taxon>Bacteria</taxon>
        <taxon>Bacillati</taxon>
        <taxon>Actinomycetota</taxon>
        <taxon>Actinomycetes</taxon>
        <taxon>Pseudonocardiales</taxon>
        <taxon>Pseudonocardiaceae</taxon>
        <taxon>Amycolatopsis</taxon>
    </lineage>
</organism>
<keyword evidence="4" id="KW-1185">Reference proteome</keyword>
<feature type="compositionally biased region" description="Basic and acidic residues" evidence="1">
    <location>
        <begin position="88"/>
        <end position="98"/>
    </location>
</feature>
<name>A0ABW5FTE0_9PSEU</name>
<feature type="region of interest" description="Disordered" evidence="1">
    <location>
        <begin position="214"/>
        <end position="257"/>
    </location>
</feature>
<keyword evidence="2" id="KW-0732">Signal</keyword>
<protein>
    <submittedName>
        <fullName evidence="3">Uncharacterized protein</fullName>
    </submittedName>
</protein>
<dbReference type="Proteomes" id="UP001597417">
    <property type="component" value="Unassembled WGS sequence"/>
</dbReference>
<dbReference type="RefSeq" id="WP_378264876.1">
    <property type="nucleotide sequence ID" value="NZ_JBHUKR010000007.1"/>
</dbReference>
<feature type="compositionally biased region" description="Polar residues" evidence="1">
    <location>
        <begin position="190"/>
        <end position="199"/>
    </location>
</feature>
<sequence>MALVAAALIAALTMTLSPIATPAASASTCLPNTVNTGGISLHLPVNCPPPVPGKPTTIKPTTTPPLDVNKLKLHITTPTPLTRTLSSAKRDQTTRDKGPGPSPDPCVVNPKASGCTPAIKTGTTIPNPCVINPKASGCATTKDKTFVPNPPCIAKSSCGTTKDTTAAPPNLCAVGAKVSGCGKGKESKSRVTTSSQSGCGQLAAGPGLVESACGSRTNVGTTPDLTAQGKKGKKEKKREGQNASNEQTDPPIDSCSSNNQQARKLLVETILRLLLLSQSVASMNSDLLFPNQYLKLPLTDSTAQWIINSQRDRKKLSMWLGEEQYPSFGGDQPDELVKQIRKQAECVPQLPRKGMRTQDSHNGNSDLRNWPNSTGRR</sequence>
<accession>A0ABW5FTE0</accession>
<feature type="region of interest" description="Disordered" evidence="1">
    <location>
        <begin position="179"/>
        <end position="200"/>
    </location>
</feature>
<feature type="region of interest" description="Disordered" evidence="1">
    <location>
        <begin position="347"/>
        <end position="377"/>
    </location>
</feature>
<dbReference type="EMBL" id="JBHUKR010000007">
    <property type="protein sequence ID" value="MFD2417266.1"/>
    <property type="molecule type" value="Genomic_DNA"/>
</dbReference>
<comment type="caution">
    <text evidence="3">The sequence shown here is derived from an EMBL/GenBank/DDBJ whole genome shotgun (WGS) entry which is preliminary data.</text>
</comment>
<feature type="compositionally biased region" description="Polar residues" evidence="1">
    <location>
        <begin position="241"/>
        <end position="257"/>
    </location>
</feature>